<dbReference type="SUPFAM" id="SSF55347">
    <property type="entry name" value="Glyceraldehyde-3-phosphate dehydrogenase-like, C-terminal domain"/>
    <property type="match status" value="1"/>
</dbReference>
<dbReference type="PANTHER" id="PTHR43818:SF5">
    <property type="entry name" value="OXIDOREDUCTASE FAMILY PROTEIN"/>
    <property type="match status" value="1"/>
</dbReference>
<name>A0A1F5YCA6_9BACT</name>
<dbReference type="Proteomes" id="UP000176992">
    <property type="component" value="Unassembled WGS sequence"/>
</dbReference>
<evidence type="ECO:0000313" key="3">
    <source>
        <dbReference type="Proteomes" id="UP000176992"/>
    </source>
</evidence>
<comment type="caution">
    <text evidence="2">The sequence shown here is derived from an EMBL/GenBank/DDBJ whole genome shotgun (WGS) entry which is preliminary data.</text>
</comment>
<dbReference type="PANTHER" id="PTHR43818">
    <property type="entry name" value="BCDNA.GH03377"/>
    <property type="match status" value="1"/>
</dbReference>
<dbReference type="Pfam" id="PF01408">
    <property type="entry name" value="GFO_IDH_MocA"/>
    <property type="match status" value="1"/>
</dbReference>
<proteinExistence type="predicted"/>
<dbReference type="GO" id="GO:0000166">
    <property type="term" value="F:nucleotide binding"/>
    <property type="evidence" value="ECO:0007669"/>
    <property type="project" value="InterPro"/>
</dbReference>
<dbReference type="Gene3D" id="3.30.360.10">
    <property type="entry name" value="Dihydrodipicolinate Reductase, domain 2"/>
    <property type="match status" value="1"/>
</dbReference>
<evidence type="ECO:0000259" key="1">
    <source>
        <dbReference type="Pfam" id="PF01408"/>
    </source>
</evidence>
<accession>A0A1F5YCA6</accession>
<dbReference type="EMBL" id="MFIV01000211">
    <property type="protein sequence ID" value="OGF97783.1"/>
    <property type="molecule type" value="Genomic_DNA"/>
</dbReference>
<dbReference type="InterPro" id="IPR050463">
    <property type="entry name" value="Gfo/Idh/MocA_oxidrdct_glycsds"/>
</dbReference>
<dbReference type="InterPro" id="IPR000683">
    <property type="entry name" value="Gfo/Idh/MocA-like_OxRdtase_N"/>
</dbReference>
<organism evidence="2 3">
    <name type="scientific">Candidatus Glassbacteria bacterium GWA2_58_10</name>
    <dbReference type="NCBI Taxonomy" id="1817865"/>
    <lineage>
        <taxon>Bacteria</taxon>
        <taxon>Candidatus Glassiibacteriota</taxon>
    </lineage>
</organism>
<protein>
    <recommendedName>
        <fullName evidence="1">Gfo/Idh/MocA-like oxidoreductase N-terminal domain-containing protein</fullName>
    </recommendedName>
</protein>
<feature type="domain" description="Gfo/Idh/MocA-like oxidoreductase N-terminal" evidence="1">
    <location>
        <begin position="52"/>
        <end position="178"/>
    </location>
</feature>
<dbReference type="InterPro" id="IPR036291">
    <property type="entry name" value="NAD(P)-bd_dom_sf"/>
</dbReference>
<dbReference type="SUPFAM" id="SSF51735">
    <property type="entry name" value="NAD(P)-binding Rossmann-fold domains"/>
    <property type="match status" value="1"/>
</dbReference>
<dbReference type="InterPro" id="IPR006311">
    <property type="entry name" value="TAT_signal"/>
</dbReference>
<evidence type="ECO:0000313" key="2">
    <source>
        <dbReference type="EMBL" id="OGF97783.1"/>
    </source>
</evidence>
<reference evidence="2 3" key="1">
    <citation type="journal article" date="2016" name="Nat. Commun.">
        <title>Thousands of microbial genomes shed light on interconnected biogeochemical processes in an aquifer system.</title>
        <authorList>
            <person name="Anantharaman K."/>
            <person name="Brown C.T."/>
            <person name="Hug L.A."/>
            <person name="Sharon I."/>
            <person name="Castelle C.J."/>
            <person name="Probst A.J."/>
            <person name="Thomas B.C."/>
            <person name="Singh A."/>
            <person name="Wilkins M.J."/>
            <person name="Karaoz U."/>
            <person name="Brodie E.L."/>
            <person name="Williams K.H."/>
            <person name="Hubbard S.S."/>
            <person name="Banfield J.F."/>
        </authorList>
    </citation>
    <scope>NUCLEOTIDE SEQUENCE [LARGE SCALE GENOMIC DNA]</scope>
</reference>
<sequence>MTQADQEKNTAGKSLSRRSFIGRTAAAAAGAAVLSTAARSYSRIIGANDRIQIGQIGCGDRAFGHREMLRLSKATDPNFDLRSVCDIWTLNREKAAEDAKKLFGARPKTYKYSEEMLADKDLDAVMIATGDHQHARILAEVVKAGKDCYCEKPMANTLEDAKLARDTAKASDRVVQMGSQWLSDPYQQKVREIIRSGKLGKITKIEQSWNFNGPRWHVPKDPDIAAIREEDTDWKRWLLGRPERPFDPRVYFEFRIFKDFSGGITDQWYSHASSLAHFYLDYFIPDDTVSNGGIFAWHDVRQNPDTFSCLSTFQEKEVLYSYSSSYGNSYGDHSIIRGEEGTLYSLGGEGSPQWWYLPEGKSAWASNIVFDRKFSKAPEPELVTVPGMDGTPPLHQSDDTRYHTDNWLECMRSRKSPNGNMETGFAHAVAVVMATRSYREGKKMFWDRKNEEIVDHSLSS</sequence>
<dbReference type="Gene3D" id="3.40.50.720">
    <property type="entry name" value="NAD(P)-binding Rossmann-like Domain"/>
    <property type="match status" value="1"/>
</dbReference>
<dbReference type="AlphaFoldDB" id="A0A1F5YCA6"/>
<dbReference type="PROSITE" id="PS51318">
    <property type="entry name" value="TAT"/>
    <property type="match status" value="1"/>
</dbReference>
<gene>
    <name evidence="2" type="ORF">A2Z86_08105</name>
</gene>